<evidence type="ECO:0000313" key="2">
    <source>
        <dbReference type="Proteomes" id="UP001501666"/>
    </source>
</evidence>
<dbReference type="Proteomes" id="UP001501666">
    <property type="component" value="Unassembled WGS sequence"/>
</dbReference>
<organism evidence="1 2">
    <name type="scientific">Nonomuraea recticatena</name>
    <dbReference type="NCBI Taxonomy" id="46178"/>
    <lineage>
        <taxon>Bacteria</taxon>
        <taxon>Bacillati</taxon>
        <taxon>Actinomycetota</taxon>
        <taxon>Actinomycetes</taxon>
        <taxon>Streptosporangiales</taxon>
        <taxon>Streptosporangiaceae</taxon>
        <taxon>Nonomuraea</taxon>
    </lineage>
</organism>
<accession>A0ABN3S0U4</accession>
<gene>
    <name evidence="1" type="ORF">GCM10010412_041150</name>
</gene>
<sequence length="47" mass="5334">MRPNMFLPVVWLLVYREALAFAAWSAISAMFAVRLLAPTLRVLKEGN</sequence>
<evidence type="ECO:0000313" key="1">
    <source>
        <dbReference type="EMBL" id="GAA2665128.1"/>
    </source>
</evidence>
<reference evidence="1 2" key="1">
    <citation type="journal article" date="2019" name="Int. J. Syst. Evol. Microbiol.">
        <title>The Global Catalogue of Microorganisms (GCM) 10K type strain sequencing project: providing services to taxonomists for standard genome sequencing and annotation.</title>
        <authorList>
            <consortium name="The Broad Institute Genomics Platform"/>
            <consortium name="The Broad Institute Genome Sequencing Center for Infectious Disease"/>
            <person name="Wu L."/>
            <person name="Ma J."/>
        </authorList>
    </citation>
    <scope>NUCLEOTIDE SEQUENCE [LARGE SCALE GENOMIC DNA]</scope>
    <source>
        <strain evidence="1 2">JCM 6835</strain>
    </source>
</reference>
<comment type="caution">
    <text evidence="1">The sequence shown here is derived from an EMBL/GenBank/DDBJ whole genome shotgun (WGS) entry which is preliminary data.</text>
</comment>
<keyword evidence="2" id="KW-1185">Reference proteome</keyword>
<protein>
    <submittedName>
        <fullName evidence="1">Uncharacterized protein</fullName>
    </submittedName>
</protein>
<dbReference type="RefSeq" id="WP_346148612.1">
    <property type="nucleotide sequence ID" value="NZ_BAAATE010000010.1"/>
</dbReference>
<name>A0ABN3S0U4_9ACTN</name>
<dbReference type="EMBL" id="BAAATE010000010">
    <property type="protein sequence ID" value="GAA2665128.1"/>
    <property type="molecule type" value="Genomic_DNA"/>
</dbReference>
<proteinExistence type="predicted"/>